<dbReference type="Gene3D" id="3.20.170.20">
    <property type="entry name" value="Protein of unknown function DUF952"/>
    <property type="match status" value="1"/>
</dbReference>
<comment type="caution">
    <text evidence="1">The sequence shown here is derived from an EMBL/GenBank/DDBJ whole genome shotgun (WGS) entry which is preliminary data.</text>
</comment>
<gene>
    <name evidence="1" type="primary">g6604</name>
    <name evidence="1" type="ORF">VP750_LOCUS5650</name>
</gene>
<sequence length="135" mass="15291">MGDLFHLVPKDTWVEHKVADTPYYPNTYEQDGFTHLTKDPAFLLGVANNFYRATTPWNWICLRIDPKKLSHEVKFEPAAPVGTTPPSDAMQGKGKEEPVLFPHLYGTIDFDAVTAEHAVERDGHTGEFLRIHDIT</sequence>
<evidence type="ECO:0000313" key="2">
    <source>
        <dbReference type="Proteomes" id="UP001497392"/>
    </source>
</evidence>
<dbReference type="InterPro" id="IPR009297">
    <property type="entry name" value="DUF952"/>
</dbReference>
<evidence type="ECO:0000313" key="1">
    <source>
        <dbReference type="EMBL" id="CAL5223991.1"/>
    </source>
</evidence>
<accession>A0ABP1FX08</accession>
<keyword evidence="2" id="KW-1185">Reference proteome</keyword>
<dbReference type="Pfam" id="PF06108">
    <property type="entry name" value="DUF952"/>
    <property type="match status" value="1"/>
</dbReference>
<name>A0ABP1FX08_9CHLO</name>
<protein>
    <submittedName>
        <fullName evidence="1">G6604 protein</fullName>
    </submittedName>
</protein>
<reference evidence="1 2" key="1">
    <citation type="submission" date="2024-06" db="EMBL/GenBank/DDBJ databases">
        <authorList>
            <person name="Kraege A."/>
            <person name="Thomma B."/>
        </authorList>
    </citation>
    <scope>NUCLEOTIDE SEQUENCE [LARGE SCALE GENOMIC DNA]</scope>
</reference>
<dbReference type="PANTHER" id="PTHR34129:SF1">
    <property type="entry name" value="DUF952 DOMAIN-CONTAINING PROTEIN"/>
    <property type="match status" value="1"/>
</dbReference>
<dbReference type="EMBL" id="CAXHTA020000009">
    <property type="protein sequence ID" value="CAL5223991.1"/>
    <property type="molecule type" value="Genomic_DNA"/>
</dbReference>
<dbReference type="PANTHER" id="PTHR34129">
    <property type="entry name" value="BLR1139 PROTEIN"/>
    <property type="match status" value="1"/>
</dbReference>
<proteinExistence type="predicted"/>
<dbReference type="SUPFAM" id="SSF56399">
    <property type="entry name" value="ADP-ribosylation"/>
    <property type="match status" value="1"/>
</dbReference>
<dbReference type="Proteomes" id="UP001497392">
    <property type="component" value="Unassembled WGS sequence"/>
</dbReference>
<organism evidence="1 2">
    <name type="scientific">Coccomyxa viridis</name>
    <dbReference type="NCBI Taxonomy" id="1274662"/>
    <lineage>
        <taxon>Eukaryota</taxon>
        <taxon>Viridiplantae</taxon>
        <taxon>Chlorophyta</taxon>
        <taxon>core chlorophytes</taxon>
        <taxon>Trebouxiophyceae</taxon>
        <taxon>Trebouxiophyceae incertae sedis</taxon>
        <taxon>Coccomyxaceae</taxon>
        <taxon>Coccomyxa</taxon>
    </lineage>
</organism>